<evidence type="ECO:0000256" key="8">
    <source>
        <dbReference type="ARBA" id="ARBA00047639"/>
    </source>
</evidence>
<evidence type="ECO:0000256" key="2">
    <source>
        <dbReference type="ARBA" id="ARBA00011738"/>
    </source>
</evidence>
<dbReference type="CDD" id="cd00773">
    <property type="entry name" value="HisRS-like_core"/>
    <property type="match status" value="1"/>
</dbReference>
<keyword evidence="12" id="KW-1185">Reference proteome</keyword>
<accession>A0ABW5MUZ1</accession>
<keyword evidence="6 9" id="KW-0648">Protein biosynthesis</keyword>
<evidence type="ECO:0000313" key="12">
    <source>
        <dbReference type="Proteomes" id="UP001597526"/>
    </source>
</evidence>
<dbReference type="InterPro" id="IPR006195">
    <property type="entry name" value="aa-tRNA-synth_II"/>
</dbReference>
<proteinExistence type="inferred from homology"/>
<comment type="subunit">
    <text evidence="2 9">Homodimer.</text>
</comment>
<keyword evidence="5 9" id="KW-0067">ATP-binding</keyword>
<keyword evidence="3 9" id="KW-0436">Ligase</keyword>
<dbReference type="InterPro" id="IPR015807">
    <property type="entry name" value="His-tRNA-ligase"/>
</dbReference>
<dbReference type="Gene3D" id="3.40.50.800">
    <property type="entry name" value="Anticodon-binding domain"/>
    <property type="match status" value="1"/>
</dbReference>
<dbReference type="InterPro" id="IPR036621">
    <property type="entry name" value="Anticodon-bd_dom_sf"/>
</dbReference>
<evidence type="ECO:0000256" key="6">
    <source>
        <dbReference type="ARBA" id="ARBA00022917"/>
    </source>
</evidence>
<dbReference type="Proteomes" id="UP001597526">
    <property type="component" value="Unassembled WGS sequence"/>
</dbReference>
<comment type="catalytic activity">
    <reaction evidence="8 9">
        <text>tRNA(His) + L-histidine + ATP = L-histidyl-tRNA(His) + AMP + diphosphate + H(+)</text>
        <dbReference type="Rhea" id="RHEA:17313"/>
        <dbReference type="Rhea" id="RHEA-COMP:9665"/>
        <dbReference type="Rhea" id="RHEA-COMP:9689"/>
        <dbReference type="ChEBI" id="CHEBI:15378"/>
        <dbReference type="ChEBI" id="CHEBI:30616"/>
        <dbReference type="ChEBI" id="CHEBI:33019"/>
        <dbReference type="ChEBI" id="CHEBI:57595"/>
        <dbReference type="ChEBI" id="CHEBI:78442"/>
        <dbReference type="ChEBI" id="CHEBI:78527"/>
        <dbReference type="ChEBI" id="CHEBI:456215"/>
        <dbReference type="EC" id="6.1.1.21"/>
    </reaction>
</comment>
<keyword evidence="7 9" id="KW-0030">Aminoacyl-tRNA synthetase</keyword>
<dbReference type="RefSeq" id="WP_377766428.1">
    <property type="nucleotide sequence ID" value="NZ_JBHULB010000008.1"/>
</dbReference>
<dbReference type="HAMAP" id="MF_00127">
    <property type="entry name" value="His_tRNA_synth"/>
    <property type="match status" value="1"/>
</dbReference>
<dbReference type="SUPFAM" id="SSF52954">
    <property type="entry name" value="Class II aaRS ABD-related"/>
    <property type="match status" value="1"/>
</dbReference>
<name>A0ABW5MUZ1_9FLAO</name>
<dbReference type="InterPro" id="IPR004516">
    <property type="entry name" value="HisRS/HisZ"/>
</dbReference>
<protein>
    <recommendedName>
        <fullName evidence="9">Histidine--tRNA ligase</fullName>
        <ecNumber evidence="9">6.1.1.21</ecNumber>
    </recommendedName>
    <alternativeName>
        <fullName evidence="9">Histidyl-tRNA synthetase</fullName>
        <shortName evidence="9">HisRS</shortName>
    </alternativeName>
</protein>
<dbReference type="CDD" id="cd00859">
    <property type="entry name" value="HisRS_anticodon"/>
    <property type="match status" value="1"/>
</dbReference>
<evidence type="ECO:0000256" key="4">
    <source>
        <dbReference type="ARBA" id="ARBA00022741"/>
    </source>
</evidence>
<dbReference type="PANTHER" id="PTHR11476">
    <property type="entry name" value="HISTIDYL-TRNA SYNTHETASE"/>
    <property type="match status" value="1"/>
</dbReference>
<dbReference type="Gene3D" id="3.30.930.10">
    <property type="entry name" value="Bira Bifunctional Protein, Domain 2"/>
    <property type="match status" value="1"/>
</dbReference>
<evidence type="ECO:0000256" key="9">
    <source>
        <dbReference type="HAMAP-Rule" id="MF_00127"/>
    </source>
</evidence>
<dbReference type="InterPro" id="IPR004154">
    <property type="entry name" value="Anticodon-bd"/>
</dbReference>
<evidence type="ECO:0000256" key="7">
    <source>
        <dbReference type="ARBA" id="ARBA00023146"/>
    </source>
</evidence>
<sequence>MAQKPSIPKGTRDFSPQELAKRNYIFDIIKNQFELFGFQPIETPSFENSDTLLGKYGDEGDRLIFKILNSGDFISKVDDITYSSKNSTSIAPKITEKALRYDLTVPFARYVVMHQNDIDFPFKRYQIQPVWRADRPQKGRFREFYQCDADVVGANSLLQEVELVQLYDAVFNSLGLKGTTIKINNRKILSGIAEFIGAQHLLVDFTVALDKLDKIGEAKVKEEMLGKGISELAIQKAAPLFSMSGNAAEQLNQLEVLLTDSEIGLAGVNELREISNTVTELGLKSANLALDVTLARGLNYYTGAIFEVSAPEGVQMGSIGGGGRYDDLTGIFGLKDVSGVGISFGLDRIYLVLEELGLFPAEINQSLQVLCLNFGEKESLAALKLIGKLRERGLKADFYPSNTKVQKQFKYADKRNVPFVILIGQKELETGKCIVKNMKTGEQSSYSLDTLDAIIDSLKL</sequence>
<dbReference type="InterPro" id="IPR041715">
    <property type="entry name" value="HisRS-like_core"/>
</dbReference>
<evidence type="ECO:0000256" key="3">
    <source>
        <dbReference type="ARBA" id="ARBA00022598"/>
    </source>
</evidence>
<feature type="domain" description="Aminoacyl-transfer RNA synthetases class-II family profile" evidence="10">
    <location>
        <begin position="1"/>
        <end position="400"/>
    </location>
</feature>
<reference evidence="12" key="1">
    <citation type="journal article" date="2019" name="Int. J. Syst. Evol. Microbiol.">
        <title>The Global Catalogue of Microorganisms (GCM) 10K type strain sequencing project: providing services to taxonomists for standard genome sequencing and annotation.</title>
        <authorList>
            <consortium name="The Broad Institute Genomics Platform"/>
            <consortium name="The Broad Institute Genome Sequencing Center for Infectious Disease"/>
            <person name="Wu L."/>
            <person name="Ma J."/>
        </authorList>
    </citation>
    <scope>NUCLEOTIDE SEQUENCE [LARGE SCALE GENOMIC DNA]</scope>
    <source>
        <strain evidence="12">KCTC 52368</strain>
    </source>
</reference>
<dbReference type="PROSITE" id="PS50862">
    <property type="entry name" value="AA_TRNA_LIGASE_II"/>
    <property type="match status" value="1"/>
</dbReference>
<comment type="subcellular location">
    <subcellularLocation>
        <location evidence="9">Cytoplasm</location>
    </subcellularLocation>
</comment>
<organism evidence="11 12">
    <name type="scientific">Croceitalea marina</name>
    <dbReference type="NCBI Taxonomy" id="1775166"/>
    <lineage>
        <taxon>Bacteria</taxon>
        <taxon>Pseudomonadati</taxon>
        <taxon>Bacteroidota</taxon>
        <taxon>Flavobacteriia</taxon>
        <taxon>Flavobacteriales</taxon>
        <taxon>Flavobacteriaceae</taxon>
        <taxon>Croceitalea</taxon>
    </lineage>
</organism>
<dbReference type="GO" id="GO:0004821">
    <property type="term" value="F:histidine-tRNA ligase activity"/>
    <property type="evidence" value="ECO:0007669"/>
    <property type="project" value="UniProtKB-EC"/>
</dbReference>
<dbReference type="PANTHER" id="PTHR11476:SF7">
    <property type="entry name" value="HISTIDINE--TRNA LIGASE"/>
    <property type="match status" value="1"/>
</dbReference>
<dbReference type="SUPFAM" id="SSF55681">
    <property type="entry name" value="Class II aaRS and biotin synthetases"/>
    <property type="match status" value="1"/>
</dbReference>
<dbReference type="PIRSF" id="PIRSF001549">
    <property type="entry name" value="His-tRNA_synth"/>
    <property type="match status" value="1"/>
</dbReference>
<dbReference type="EMBL" id="JBHULB010000008">
    <property type="protein sequence ID" value="MFD2586871.1"/>
    <property type="molecule type" value="Genomic_DNA"/>
</dbReference>
<keyword evidence="4 9" id="KW-0547">Nucleotide-binding</keyword>
<comment type="caution">
    <text evidence="11">The sequence shown here is derived from an EMBL/GenBank/DDBJ whole genome shotgun (WGS) entry which is preliminary data.</text>
</comment>
<dbReference type="EC" id="6.1.1.21" evidence="9"/>
<dbReference type="NCBIfam" id="TIGR00442">
    <property type="entry name" value="hisS"/>
    <property type="match status" value="1"/>
</dbReference>
<dbReference type="InterPro" id="IPR033656">
    <property type="entry name" value="HisRS_anticodon"/>
</dbReference>
<gene>
    <name evidence="9 11" type="primary">hisS</name>
    <name evidence="11" type="ORF">ACFSQJ_08010</name>
</gene>
<evidence type="ECO:0000256" key="5">
    <source>
        <dbReference type="ARBA" id="ARBA00022840"/>
    </source>
</evidence>
<evidence type="ECO:0000313" key="11">
    <source>
        <dbReference type="EMBL" id="MFD2586871.1"/>
    </source>
</evidence>
<dbReference type="Pfam" id="PF13393">
    <property type="entry name" value="tRNA-synt_His"/>
    <property type="match status" value="1"/>
</dbReference>
<keyword evidence="9" id="KW-0963">Cytoplasm</keyword>
<dbReference type="Pfam" id="PF03129">
    <property type="entry name" value="HGTP_anticodon"/>
    <property type="match status" value="1"/>
</dbReference>
<evidence type="ECO:0000259" key="10">
    <source>
        <dbReference type="PROSITE" id="PS50862"/>
    </source>
</evidence>
<comment type="similarity">
    <text evidence="1 9">Belongs to the class-II aminoacyl-tRNA synthetase family.</text>
</comment>
<dbReference type="InterPro" id="IPR045864">
    <property type="entry name" value="aa-tRNA-synth_II/BPL/LPL"/>
</dbReference>
<evidence type="ECO:0000256" key="1">
    <source>
        <dbReference type="ARBA" id="ARBA00008226"/>
    </source>
</evidence>